<accession>A0A4S3LXL4</accession>
<feature type="transmembrane region" description="Helical" evidence="1">
    <location>
        <begin position="111"/>
        <end position="128"/>
    </location>
</feature>
<comment type="caution">
    <text evidence="3">The sequence shown here is derived from an EMBL/GenBank/DDBJ whole genome shotgun (WGS) entry which is preliminary data.</text>
</comment>
<dbReference type="OrthoDB" id="9808690at2"/>
<dbReference type="Proteomes" id="UP000305939">
    <property type="component" value="Unassembled WGS sequence"/>
</dbReference>
<proteinExistence type="predicted"/>
<keyword evidence="1" id="KW-0472">Membrane</keyword>
<dbReference type="RefSeq" id="WP_136337095.1">
    <property type="nucleotide sequence ID" value="NZ_QXMP01000002.1"/>
</dbReference>
<evidence type="ECO:0000256" key="1">
    <source>
        <dbReference type="SAM" id="Phobius"/>
    </source>
</evidence>
<gene>
    <name evidence="3" type="ORF">E7Z59_14605</name>
</gene>
<protein>
    <submittedName>
        <fullName evidence="3">DUF1648 domain-containing protein</fullName>
    </submittedName>
</protein>
<dbReference type="InterPro" id="IPR012867">
    <property type="entry name" value="DUF1648"/>
</dbReference>
<evidence type="ECO:0000259" key="2">
    <source>
        <dbReference type="Pfam" id="PF07853"/>
    </source>
</evidence>
<reference evidence="3 4" key="1">
    <citation type="submission" date="2019-04" db="EMBL/GenBank/DDBJ databases">
        <title>Draft genome sequence of Robertkochia marina CC-AMO-30D.</title>
        <authorList>
            <person name="Hameed A."/>
            <person name="Lin S.-Y."/>
            <person name="Shahina M."/>
            <person name="Lai W.-A."/>
            <person name="Young C.-C."/>
        </authorList>
    </citation>
    <scope>NUCLEOTIDE SEQUENCE [LARGE SCALE GENOMIC DNA]</scope>
    <source>
        <strain evidence="3 4">CC-AMO-30D</strain>
    </source>
</reference>
<feature type="transmembrane region" description="Helical" evidence="1">
    <location>
        <begin position="62"/>
        <end position="80"/>
    </location>
</feature>
<sequence length="165" mass="19000">MNNRPDINPKPTKLDKVIEFFAWAGLLLMWFLALRGYSDLPEQIPMHFNGKGVVDRMGSKESIFVVPVITSLLFAGLTILNNHPRLFNYPVDITPENAARQYAIAQRLMRLIKLAVVIIFLLITWRTLEISKGSMDNLGTWFLPFVFGITTLPLIWYLFKAFKKK</sequence>
<evidence type="ECO:0000313" key="4">
    <source>
        <dbReference type="Proteomes" id="UP000305939"/>
    </source>
</evidence>
<keyword evidence="4" id="KW-1185">Reference proteome</keyword>
<feature type="transmembrane region" description="Helical" evidence="1">
    <location>
        <begin position="140"/>
        <end position="159"/>
    </location>
</feature>
<feature type="transmembrane region" description="Helical" evidence="1">
    <location>
        <begin position="20"/>
        <end position="38"/>
    </location>
</feature>
<dbReference type="Pfam" id="PF07853">
    <property type="entry name" value="DUF1648"/>
    <property type="match status" value="1"/>
</dbReference>
<dbReference type="EMBL" id="SSMC01000004">
    <property type="protein sequence ID" value="THD65812.1"/>
    <property type="molecule type" value="Genomic_DNA"/>
</dbReference>
<evidence type="ECO:0000313" key="3">
    <source>
        <dbReference type="EMBL" id="THD65812.1"/>
    </source>
</evidence>
<feature type="domain" description="DUF1648" evidence="2">
    <location>
        <begin position="26"/>
        <end position="70"/>
    </location>
</feature>
<keyword evidence="1" id="KW-1133">Transmembrane helix</keyword>
<dbReference type="AlphaFoldDB" id="A0A4S3LXL4"/>
<organism evidence="3 4">
    <name type="scientific">Robertkochia marina</name>
    <dbReference type="NCBI Taxonomy" id="1227945"/>
    <lineage>
        <taxon>Bacteria</taxon>
        <taxon>Pseudomonadati</taxon>
        <taxon>Bacteroidota</taxon>
        <taxon>Flavobacteriia</taxon>
        <taxon>Flavobacteriales</taxon>
        <taxon>Flavobacteriaceae</taxon>
        <taxon>Robertkochia</taxon>
    </lineage>
</organism>
<name>A0A4S3LXL4_9FLAO</name>
<keyword evidence="1" id="KW-0812">Transmembrane</keyword>